<feature type="domain" description="NERD" evidence="1">
    <location>
        <begin position="37"/>
        <end position="146"/>
    </location>
</feature>
<evidence type="ECO:0000313" key="2">
    <source>
        <dbReference type="EMBL" id="QIZ06123.1"/>
    </source>
</evidence>
<proteinExistence type="predicted"/>
<dbReference type="Pfam" id="PF08378">
    <property type="entry name" value="NERD"/>
    <property type="match status" value="1"/>
</dbReference>
<sequence length="300" mass="35111">MLFKYRTKSDELRILSYLNTRMNLAETDKKYFLNLKKGFEGEVMFDLLTEKLQCDCLILNDLLLKVNNTTFQIDTLIIKDSLHVFEVKNYKGDYYFEDDKFYSKSGNEILNPLDQLKRAESLFHQLLLKHGFHFPTEAKVVFINPEFTLYQAPKNKPIIYPTQLNSFLKNFDSTPSKLNSKHKKLAELLVSLHITKSSFTQVPIYNFDQLKKGNTCKVCNSFFITAEGKKLMCDDCGCQEDLESVVLRSVKELKLLFPMKKITTNLVYEWCIVIESRTKISRILNKHFAAKGYGQWTYYE</sequence>
<name>A0A6H1NXX5_PRIMG</name>
<evidence type="ECO:0000259" key="1">
    <source>
        <dbReference type="PROSITE" id="PS50965"/>
    </source>
</evidence>
<dbReference type="InterPro" id="IPR011528">
    <property type="entry name" value="NERD"/>
</dbReference>
<dbReference type="Proteomes" id="UP000501868">
    <property type="component" value="Chromosome"/>
</dbReference>
<gene>
    <name evidence="2" type="ORF">HFZ78_04720</name>
</gene>
<dbReference type="AlphaFoldDB" id="A0A6H1NXX5"/>
<organism evidence="2 3">
    <name type="scientific">Priestia megaterium</name>
    <name type="common">Bacillus megaterium</name>
    <dbReference type="NCBI Taxonomy" id="1404"/>
    <lineage>
        <taxon>Bacteria</taxon>
        <taxon>Bacillati</taxon>
        <taxon>Bacillota</taxon>
        <taxon>Bacilli</taxon>
        <taxon>Bacillales</taxon>
        <taxon>Bacillaceae</taxon>
        <taxon>Priestia</taxon>
    </lineage>
</organism>
<accession>A0A6H1NXX5</accession>
<reference evidence="2 3" key="2">
    <citation type="submission" date="2020-04" db="EMBL/GenBank/DDBJ databases">
        <authorList>
            <person name="Fomenkov A."/>
            <person name="Anton B.P."/>
            <person name="Roberts R.J."/>
        </authorList>
    </citation>
    <scope>NUCLEOTIDE SEQUENCE [LARGE SCALE GENOMIC DNA]</scope>
    <source>
        <strain evidence="2 3">S2</strain>
    </source>
</reference>
<reference evidence="2 3" key="1">
    <citation type="submission" date="2020-04" db="EMBL/GenBank/DDBJ databases">
        <title>Genome-Wide Identification of 5-Methylcytosine Sites in Bacterial Genomes By High-Throughput Sequencing of MspJI Restriction Fragments.</title>
        <authorList>
            <person name="Wu V."/>
        </authorList>
    </citation>
    <scope>NUCLEOTIDE SEQUENCE [LARGE SCALE GENOMIC DNA]</scope>
    <source>
        <strain evidence="2 3">S2</strain>
    </source>
</reference>
<evidence type="ECO:0000313" key="3">
    <source>
        <dbReference type="Proteomes" id="UP000501868"/>
    </source>
</evidence>
<dbReference type="PROSITE" id="PS50965">
    <property type="entry name" value="NERD"/>
    <property type="match status" value="1"/>
</dbReference>
<dbReference type="EMBL" id="CP051128">
    <property type="protein sequence ID" value="QIZ06123.1"/>
    <property type="molecule type" value="Genomic_DNA"/>
</dbReference>
<protein>
    <submittedName>
        <fullName evidence="2">NERD domain-containing protein</fullName>
    </submittedName>
</protein>